<dbReference type="InterPro" id="IPR045010">
    <property type="entry name" value="MDR_fam"/>
</dbReference>
<dbReference type="PANTHER" id="PTHR43205">
    <property type="entry name" value="PROSTAGLANDIN REDUCTASE"/>
    <property type="match status" value="1"/>
</dbReference>
<dbReference type="InterPro" id="IPR011032">
    <property type="entry name" value="GroES-like_sf"/>
</dbReference>
<dbReference type="Pfam" id="PF00107">
    <property type="entry name" value="ADH_zinc_N"/>
    <property type="match status" value="1"/>
</dbReference>
<comment type="caution">
    <text evidence="3">The sequence shown here is derived from an EMBL/GenBank/DDBJ whole genome shotgun (WGS) entry which is preliminary data.</text>
</comment>
<dbReference type="CDD" id="cd05288">
    <property type="entry name" value="PGDH"/>
    <property type="match status" value="1"/>
</dbReference>
<dbReference type="InterPro" id="IPR013149">
    <property type="entry name" value="ADH-like_C"/>
</dbReference>
<evidence type="ECO:0000259" key="2">
    <source>
        <dbReference type="SMART" id="SM00829"/>
    </source>
</evidence>
<proteinExistence type="predicted"/>
<dbReference type="EMBL" id="BAOP01000001">
    <property type="protein sequence ID" value="GAC77970.1"/>
    <property type="molecule type" value="Genomic_DNA"/>
</dbReference>
<feature type="domain" description="Enoyl reductase (ER)" evidence="2">
    <location>
        <begin position="18"/>
        <end position="330"/>
    </location>
</feature>
<dbReference type="SMART" id="SM00829">
    <property type="entry name" value="PKS_ER"/>
    <property type="match status" value="1"/>
</dbReference>
<dbReference type="Pfam" id="PF16884">
    <property type="entry name" value="ADH_N_2"/>
    <property type="match status" value="1"/>
</dbReference>
<dbReference type="InterPro" id="IPR041694">
    <property type="entry name" value="ADH_N_2"/>
</dbReference>
<dbReference type="Gene3D" id="3.40.50.720">
    <property type="entry name" value="NAD(P)-binding Rossmann-like Domain"/>
    <property type="match status" value="1"/>
</dbReference>
<dbReference type="Gene3D" id="3.90.180.10">
    <property type="entry name" value="Medium-chain alcohol dehydrogenases, catalytic domain"/>
    <property type="match status" value="1"/>
</dbReference>
<protein>
    <submittedName>
        <fullName evidence="3">Putative oxidoreductase</fullName>
    </submittedName>
</protein>
<sequence>MDVIAREVILARRPANRQDFGGFEIVERAVPSVRAGHVLVESTALSIDPSMIPRLTADTYAPKFAIGDVIESRAVGRVIETADERLSVGDWVLHSGGWRDRAVVDAATASLIEPTDAVPPETWLGVLGAPGLTAFVGLAVAEFTSDDVLWVSGAAGAVGSAVVQLAKSRGAGTVIGSAGGADKCRYLTDVVGVDAAIDYRAGDLASAVRSATDGLDVYFDNIGGSHLEAALATMNVGGRIVSCGMIETYGTRGPAAPRNLTEIITRRLSMTGMLVTDHLEMRAAFLAEAVPLVESGRLASETTRFSGLESVADGFASLLSGDGKLGKTVIDLT</sequence>
<dbReference type="STRING" id="410332.SAMN04488550_3358"/>
<keyword evidence="1" id="KW-0560">Oxidoreductase</keyword>
<dbReference type="AlphaFoldDB" id="M3UFK4"/>
<dbReference type="Proteomes" id="UP000035009">
    <property type="component" value="Unassembled WGS sequence"/>
</dbReference>
<dbReference type="eggNOG" id="COG2130">
    <property type="taxonomic scope" value="Bacteria"/>
</dbReference>
<accession>M3UFK4</accession>
<evidence type="ECO:0000313" key="3">
    <source>
        <dbReference type="EMBL" id="GAC77970.1"/>
    </source>
</evidence>
<evidence type="ECO:0000256" key="1">
    <source>
        <dbReference type="ARBA" id="ARBA00023002"/>
    </source>
</evidence>
<dbReference type="SUPFAM" id="SSF51735">
    <property type="entry name" value="NAD(P)-binding Rossmann-fold domains"/>
    <property type="match status" value="1"/>
</dbReference>
<dbReference type="InterPro" id="IPR036291">
    <property type="entry name" value="NAD(P)-bd_dom_sf"/>
</dbReference>
<dbReference type="InterPro" id="IPR020843">
    <property type="entry name" value="ER"/>
</dbReference>
<dbReference type="SUPFAM" id="SSF50129">
    <property type="entry name" value="GroES-like"/>
    <property type="match status" value="1"/>
</dbReference>
<dbReference type="PANTHER" id="PTHR43205:SF7">
    <property type="entry name" value="PROSTAGLANDIN REDUCTASE 1"/>
    <property type="match status" value="1"/>
</dbReference>
<gene>
    <name evidence="3" type="ORF">GM1_001_00950</name>
</gene>
<dbReference type="OrthoDB" id="9805663at2"/>
<name>M3UFK4_GORML</name>
<reference evidence="3 4" key="1">
    <citation type="submission" date="2013-02" db="EMBL/GenBank/DDBJ databases">
        <title>Whole genome shotgun sequence of Gordonia malaquae NBRC 108250.</title>
        <authorList>
            <person name="Yoshida I."/>
            <person name="Hosoyama A."/>
            <person name="Tsuchikane K."/>
            <person name="Ando Y."/>
            <person name="Baba S."/>
            <person name="Ohji S."/>
            <person name="Hamada M."/>
            <person name="Tamura T."/>
            <person name="Yamazoe A."/>
            <person name="Yamazaki S."/>
            <person name="Fujita N."/>
        </authorList>
    </citation>
    <scope>NUCLEOTIDE SEQUENCE [LARGE SCALE GENOMIC DNA]</scope>
    <source>
        <strain evidence="3 4">NBRC 108250</strain>
    </source>
</reference>
<keyword evidence="4" id="KW-1185">Reference proteome</keyword>
<evidence type="ECO:0000313" key="4">
    <source>
        <dbReference type="Proteomes" id="UP000035009"/>
    </source>
</evidence>
<dbReference type="RefSeq" id="WP_008375764.1">
    <property type="nucleotide sequence ID" value="NZ_BAOP01000001.1"/>
</dbReference>
<dbReference type="GO" id="GO:0016628">
    <property type="term" value="F:oxidoreductase activity, acting on the CH-CH group of donors, NAD or NADP as acceptor"/>
    <property type="evidence" value="ECO:0007669"/>
    <property type="project" value="InterPro"/>
</dbReference>
<organism evidence="3 4">
    <name type="scientific">Gordonia malaquae NBRC 108250</name>
    <dbReference type="NCBI Taxonomy" id="1223542"/>
    <lineage>
        <taxon>Bacteria</taxon>
        <taxon>Bacillati</taxon>
        <taxon>Actinomycetota</taxon>
        <taxon>Actinomycetes</taxon>
        <taxon>Mycobacteriales</taxon>
        <taxon>Gordoniaceae</taxon>
        <taxon>Gordonia</taxon>
    </lineage>
</organism>